<sequence length="206" mass="24110">MSSGRSRGRGRGYAERRPEGQHRGGHREVEAGCHIYRRNNHETKDCRLRYRRCKFPTHSDRDCWYKDKDQKHEQKHEDRSSVNFSKEDEPSKVFYSSSNTMQDMNEIWFLDSGCSNHVTGIKKNFVELYEKYNSLLELGDSTKLKIEGKCIVSVFSAEGQQKRMHDVFYTPGVVHNLLSVGHMMKNGYKLFFAKGQCEITDRRSRS</sequence>
<proteinExistence type="predicted"/>
<name>A0ACB9N5U8_9MYRT</name>
<reference evidence="2" key="1">
    <citation type="journal article" date="2023" name="Front. Plant Sci.">
        <title>Chromosomal-level genome assembly of Melastoma candidum provides insights into trichome evolution.</title>
        <authorList>
            <person name="Zhong Y."/>
            <person name="Wu W."/>
            <person name="Sun C."/>
            <person name="Zou P."/>
            <person name="Liu Y."/>
            <person name="Dai S."/>
            <person name="Zhou R."/>
        </authorList>
    </citation>
    <scope>NUCLEOTIDE SEQUENCE [LARGE SCALE GENOMIC DNA]</scope>
</reference>
<keyword evidence="2" id="KW-1185">Reference proteome</keyword>
<gene>
    <name evidence="1" type="ORF">MLD38_029766</name>
</gene>
<organism evidence="1 2">
    <name type="scientific">Melastoma candidum</name>
    <dbReference type="NCBI Taxonomy" id="119954"/>
    <lineage>
        <taxon>Eukaryota</taxon>
        <taxon>Viridiplantae</taxon>
        <taxon>Streptophyta</taxon>
        <taxon>Embryophyta</taxon>
        <taxon>Tracheophyta</taxon>
        <taxon>Spermatophyta</taxon>
        <taxon>Magnoliopsida</taxon>
        <taxon>eudicotyledons</taxon>
        <taxon>Gunneridae</taxon>
        <taxon>Pentapetalae</taxon>
        <taxon>rosids</taxon>
        <taxon>malvids</taxon>
        <taxon>Myrtales</taxon>
        <taxon>Melastomataceae</taxon>
        <taxon>Melastomatoideae</taxon>
        <taxon>Melastomateae</taxon>
        <taxon>Melastoma</taxon>
    </lineage>
</organism>
<dbReference type="EMBL" id="CM042887">
    <property type="protein sequence ID" value="KAI4331590.1"/>
    <property type="molecule type" value="Genomic_DNA"/>
</dbReference>
<comment type="caution">
    <text evidence="1">The sequence shown here is derived from an EMBL/GenBank/DDBJ whole genome shotgun (WGS) entry which is preliminary data.</text>
</comment>
<evidence type="ECO:0000313" key="1">
    <source>
        <dbReference type="EMBL" id="KAI4331590.1"/>
    </source>
</evidence>
<evidence type="ECO:0000313" key="2">
    <source>
        <dbReference type="Proteomes" id="UP001057402"/>
    </source>
</evidence>
<accession>A0ACB9N5U8</accession>
<dbReference type="Proteomes" id="UP001057402">
    <property type="component" value="Chromosome 8"/>
</dbReference>
<protein>
    <submittedName>
        <fullName evidence="1">Uncharacterized protein</fullName>
    </submittedName>
</protein>